<dbReference type="EMBL" id="HG966617">
    <property type="protein sequence ID" value="CDO61277.1"/>
    <property type="molecule type" value="Genomic_DNA"/>
</dbReference>
<dbReference type="InterPro" id="IPR050109">
    <property type="entry name" value="HTH-type_TetR-like_transc_reg"/>
</dbReference>
<dbReference type="KEGG" id="pect:BN1012_Phect3065"/>
<sequence>MTPPATAPAKAVATATRAGTPKARAPEAKQARAEALLQAAEAALVDASYHDITMLEIAKRAGLAKGTVYLYYPSKEALFLAVLMHKLDACFVAIDEGLKGDRQSADHIAKVLTGALLGPHALLSLLSLLFSQLEPGAGIDALVDFKRKLSARISDIGSTIEHSGGLKEGEGATLITRACALAIGLQQFASPPPDVIAELAIRAPELKKQPMNVEAELTDTLSDIIKARMSA</sequence>
<proteinExistence type="predicted"/>
<dbReference type="InterPro" id="IPR041483">
    <property type="entry name" value="TetR_C_34"/>
</dbReference>
<protein>
    <submittedName>
        <fullName evidence="5">Transcriptional regulator, TetR family</fullName>
    </submittedName>
</protein>
<organism evidence="5 6">
    <name type="scientific">Candidatus Phaeomarinibacter ectocarpi</name>
    <dbReference type="NCBI Taxonomy" id="1458461"/>
    <lineage>
        <taxon>Bacteria</taxon>
        <taxon>Pseudomonadati</taxon>
        <taxon>Pseudomonadota</taxon>
        <taxon>Alphaproteobacteria</taxon>
        <taxon>Hyphomicrobiales</taxon>
        <taxon>Parvibaculaceae</taxon>
        <taxon>Candidatus Phaeomarinibacter</taxon>
    </lineage>
</organism>
<feature type="domain" description="HTH tetR-type" evidence="4">
    <location>
        <begin position="30"/>
        <end position="90"/>
    </location>
</feature>
<gene>
    <name evidence="5" type="ORF">BN1012_Phect3065</name>
</gene>
<dbReference type="GO" id="GO:0003700">
    <property type="term" value="F:DNA-binding transcription factor activity"/>
    <property type="evidence" value="ECO:0007669"/>
    <property type="project" value="TreeGrafter"/>
</dbReference>
<feature type="DNA-binding region" description="H-T-H motif" evidence="2">
    <location>
        <begin position="53"/>
        <end position="72"/>
    </location>
</feature>
<dbReference type="Gene3D" id="1.10.357.10">
    <property type="entry name" value="Tetracycline Repressor, domain 2"/>
    <property type="match status" value="1"/>
</dbReference>
<dbReference type="PRINTS" id="PR00455">
    <property type="entry name" value="HTHTETR"/>
</dbReference>
<dbReference type="Pfam" id="PF00440">
    <property type="entry name" value="TetR_N"/>
    <property type="match status" value="1"/>
</dbReference>
<dbReference type="HOGENOM" id="CLU_092792_0_0_5"/>
<dbReference type="STRING" id="1458461.BN1012_Phect3065"/>
<dbReference type="GO" id="GO:0000976">
    <property type="term" value="F:transcription cis-regulatory region binding"/>
    <property type="evidence" value="ECO:0007669"/>
    <property type="project" value="TreeGrafter"/>
</dbReference>
<dbReference type="PANTHER" id="PTHR30055">
    <property type="entry name" value="HTH-TYPE TRANSCRIPTIONAL REGULATOR RUTR"/>
    <property type="match status" value="1"/>
</dbReference>
<evidence type="ECO:0000313" key="5">
    <source>
        <dbReference type="EMBL" id="CDO61277.1"/>
    </source>
</evidence>
<dbReference type="Proteomes" id="UP000032160">
    <property type="component" value="Chromosome I"/>
</dbReference>
<evidence type="ECO:0000256" key="2">
    <source>
        <dbReference type="PROSITE-ProRule" id="PRU00335"/>
    </source>
</evidence>
<name>X5MF14_9HYPH</name>
<dbReference type="AlphaFoldDB" id="X5MF14"/>
<dbReference type="InterPro" id="IPR009057">
    <property type="entry name" value="Homeodomain-like_sf"/>
</dbReference>
<dbReference type="PROSITE" id="PS50977">
    <property type="entry name" value="HTH_TETR_2"/>
    <property type="match status" value="1"/>
</dbReference>
<dbReference type="PANTHER" id="PTHR30055:SF178">
    <property type="entry name" value="POSSIBLE TRANSCRIPTIONAL REGULATORY PROTEIN"/>
    <property type="match status" value="1"/>
</dbReference>
<evidence type="ECO:0000259" key="4">
    <source>
        <dbReference type="PROSITE" id="PS50977"/>
    </source>
</evidence>
<reference evidence="5 6" key="1">
    <citation type="journal article" date="2014" name="Front. Genet.">
        <title>Genome and metabolic network of "Candidatus Phaeomarinobacter ectocarpi" Ec32, a new candidate genus of Alphaproteobacteria frequently associated with brown algae.</title>
        <authorList>
            <person name="Dittami S.M."/>
            <person name="Barbeyron T."/>
            <person name="Boyen C."/>
            <person name="Cambefort J."/>
            <person name="Collet G."/>
            <person name="Delage L."/>
            <person name="Gobet A."/>
            <person name="Groisillier A."/>
            <person name="Leblanc C."/>
            <person name="Michel G."/>
            <person name="Scornet D."/>
            <person name="Siegel A."/>
            <person name="Tapia J.E."/>
            <person name="Tonon T."/>
        </authorList>
    </citation>
    <scope>NUCLEOTIDE SEQUENCE [LARGE SCALE GENOMIC DNA]</scope>
    <source>
        <strain evidence="5 6">Ec32</strain>
    </source>
</reference>
<feature type="compositionally biased region" description="Low complexity" evidence="3">
    <location>
        <begin position="7"/>
        <end position="20"/>
    </location>
</feature>
<dbReference type="InterPro" id="IPR001647">
    <property type="entry name" value="HTH_TetR"/>
</dbReference>
<keyword evidence="6" id="KW-1185">Reference proteome</keyword>
<evidence type="ECO:0000256" key="1">
    <source>
        <dbReference type="ARBA" id="ARBA00023125"/>
    </source>
</evidence>
<feature type="region of interest" description="Disordered" evidence="3">
    <location>
        <begin position="1"/>
        <end position="26"/>
    </location>
</feature>
<accession>X5MF14</accession>
<dbReference type="SUPFAM" id="SSF46689">
    <property type="entry name" value="Homeodomain-like"/>
    <property type="match status" value="1"/>
</dbReference>
<evidence type="ECO:0000313" key="6">
    <source>
        <dbReference type="Proteomes" id="UP000032160"/>
    </source>
</evidence>
<dbReference type="Pfam" id="PF17929">
    <property type="entry name" value="TetR_C_34"/>
    <property type="match status" value="1"/>
</dbReference>
<dbReference type="OrthoDB" id="7584337at2"/>
<dbReference type="RefSeq" id="WP_052534777.1">
    <property type="nucleotide sequence ID" value="NZ_HG966617.1"/>
</dbReference>
<evidence type="ECO:0000256" key="3">
    <source>
        <dbReference type="SAM" id="MobiDB-lite"/>
    </source>
</evidence>
<keyword evidence="1 2" id="KW-0238">DNA-binding</keyword>